<dbReference type="EMBL" id="VJMH01000456">
    <property type="protein sequence ID" value="KAF0716114.1"/>
    <property type="molecule type" value="Genomic_DNA"/>
</dbReference>
<dbReference type="EMBL" id="CAADRA010000456">
    <property type="protein sequence ID" value="VFT80202.1"/>
    <property type="molecule type" value="Genomic_DNA"/>
</dbReference>
<keyword evidence="2" id="KW-0472">Membrane</keyword>
<protein>
    <submittedName>
        <fullName evidence="4">Aste57867_3022 protein</fullName>
    </submittedName>
</protein>
<dbReference type="AlphaFoldDB" id="A0A485KEI8"/>
<accession>A0A485KEI8</accession>
<evidence type="ECO:0000256" key="1">
    <source>
        <dbReference type="SAM" id="MobiDB-lite"/>
    </source>
</evidence>
<dbReference type="Proteomes" id="UP000332933">
    <property type="component" value="Unassembled WGS sequence"/>
</dbReference>
<feature type="transmembrane region" description="Helical" evidence="2">
    <location>
        <begin position="183"/>
        <end position="202"/>
    </location>
</feature>
<name>A0A485KEI8_9STRA</name>
<gene>
    <name evidence="4" type="primary">Aste57867_3022</name>
    <name evidence="3" type="ORF">As57867_003013</name>
    <name evidence="4" type="ORF">ASTE57867_3022</name>
</gene>
<evidence type="ECO:0000313" key="4">
    <source>
        <dbReference type="EMBL" id="VFT80202.1"/>
    </source>
</evidence>
<reference evidence="3" key="2">
    <citation type="submission" date="2019-06" db="EMBL/GenBank/DDBJ databases">
        <title>Genomics analysis of Aphanomyces spp. identifies a new class of oomycete effector associated with host adaptation.</title>
        <authorList>
            <person name="Gaulin E."/>
        </authorList>
    </citation>
    <scope>NUCLEOTIDE SEQUENCE</scope>
    <source>
        <strain evidence="3">CBS 578.67</strain>
    </source>
</reference>
<evidence type="ECO:0000313" key="5">
    <source>
        <dbReference type="Proteomes" id="UP000332933"/>
    </source>
</evidence>
<feature type="region of interest" description="Disordered" evidence="1">
    <location>
        <begin position="288"/>
        <end position="308"/>
    </location>
</feature>
<sequence length="320" mass="35341">MHRYGGVNTMGVCNMDCPEGSGTHCLRHLPSTATTSSTAATVACEIFWCQFSLFVTSNQKGLTYTYVNVFLHAGIKRTSFAQREKGTMPSYMDRAAMSIDYIAASSFRIGVFTVFQTVVFLALQLLLAVFVYGPASVAGAPDTPFLPIPDARFGYDAQDLVELYLWMGPAVRRNFLVFELVDLLVFLPTYTHFLTLLLALVFSRLGRPHEPSLVVYVPFVAGMFDALENAAHLYTAATFQPARSIQKETWLHAAVVGSLCNQAKWTFIAISLVVLCWTYGKTTMLDSTPEEEGNDVAASDESSTSDDDVFVDYASQKKMQ</sequence>
<evidence type="ECO:0000313" key="3">
    <source>
        <dbReference type="EMBL" id="KAF0716114.1"/>
    </source>
</evidence>
<keyword evidence="2" id="KW-1133">Transmembrane helix</keyword>
<feature type="transmembrane region" description="Helical" evidence="2">
    <location>
        <begin position="109"/>
        <end position="132"/>
    </location>
</feature>
<proteinExistence type="predicted"/>
<evidence type="ECO:0000256" key="2">
    <source>
        <dbReference type="SAM" id="Phobius"/>
    </source>
</evidence>
<reference evidence="4 5" key="1">
    <citation type="submission" date="2019-03" db="EMBL/GenBank/DDBJ databases">
        <authorList>
            <person name="Gaulin E."/>
            <person name="Dumas B."/>
        </authorList>
    </citation>
    <scope>NUCLEOTIDE SEQUENCE [LARGE SCALE GENOMIC DNA]</scope>
    <source>
        <strain evidence="4">CBS 568.67</strain>
    </source>
</reference>
<keyword evidence="2" id="KW-0812">Transmembrane</keyword>
<keyword evidence="5" id="KW-1185">Reference proteome</keyword>
<organism evidence="4 5">
    <name type="scientific">Aphanomyces stellatus</name>
    <dbReference type="NCBI Taxonomy" id="120398"/>
    <lineage>
        <taxon>Eukaryota</taxon>
        <taxon>Sar</taxon>
        <taxon>Stramenopiles</taxon>
        <taxon>Oomycota</taxon>
        <taxon>Saprolegniomycetes</taxon>
        <taxon>Saprolegniales</taxon>
        <taxon>Verrucalvaceae</taxon>
        <taxon>Aphanomyces</taxon>
    </lineage>
</organism>
<dbReference type="OrthoDB" id="66462at2759"/>